<dbReference type="InterPro" id="IPR008271">
    <property type="entry name" value="Ser/Thr_kinase_AS"/>
</dbReference>
<evidence type="ECO:0000256" key="6">
    <source>
        <dbReference type="ARBA" id="ARBA00048679"/>
    </source>
</evidence>
<dbReference type="InterPro" id="IPR051681">
    <property type="entry name" value="Ser/Thr_Kinases-Pseudokinases"/>
</dbReference>
<accession>A0AAW2YXI1</accession>
<dbReference type="InterPro" id="IPR011009">
    <property type="entry name" value="Kinase-like_dom_sf"/>
</dbReference>
<dbReference type="InterPro" id="IPR001245">
    <property type="entry name" value="Ser-Thr/Tyr_kinase_cat_dom"/>
</dbReference>
<dbReference type="FunFam" id="3.30.200.20:FF:000034">
    <property type="entry name" value="Kinase suppressor of Ras 1"/>
    <property type="match status" value="1"/>
</dbReference>
<evidence type="ECO:0000259" key="7">
    <source>
        <dbReference type="PROSITE" id="PS50011"/>
    </source>
</evidence>
<evidence type="ECO:0000256" key="5">
    <source>
        <dbReference type="ARBA" id="ARBA00047899"/>
    </source>
</evidence>
<evidence type="ECO:0000256" key="2">
    <source>
        <dbReference type="ARBA" id="ARBA00022741"/>
    </source>
</evidence>
<reference evidence="8 9" key="1">
    <citation type="submission" date="2024-03" db="EMBL/GenBank/DDBJ databases">
        <title>The Acrasis kona genome and developmental transcriptomes reveal deep origins of eukaryotic multicellular pathways.</title>
        <authorList>
            <person name="Sheikh S."/>
            <person name="Fu C.-J."/>
            <person name="Brown M.W."/>
            <person name="Baldauf S.L."/>
        </authorList>
    </citation>
    <scope>NUCLEOTIDE SEQUENCE [LARGE SCALE GENOMIC DNA]</scope>
    <source>
        <strain evidence="8 9">ATCC MYA-3509</strain>
    </source>
</reference>
<evidence type="ECO:0000256" key="4">
    <source>
        <dbReference type="ARBA" id="ARBA00022840"/>
    </source>
</evidence>
<feature type="domain" description="Protein kinase" evidence="7">
    <location>
        <begin position="72"/>
        <end position="253"/>
    </location>
</feature>
<keyword evidence="3 8" id="KW-0418">Kinase</keyword>
<proteinExistence type="predicted"/>
<dbReference type="PANTHER" id="PTHR44329">
    <property type="entry name" value="SERINE/THREONINE-PROTEIN KINASE TNNI3K-RELATED"/>
    <property type="match status" value="1"/>
</dbReference>
<sequence length="253" mass="29043">MIFFICVGIVAFAVVALLVSIISFYCHSSISKIKKVERKMKQNEDEMRELLANEQKRSNDEDERWLIQYNNIEFQRRIAEGTYGVVFSGLLYQSQPVAIKMLKSHNACITEFKKEVKILQSLRHPNIVLFMGICKKDEHLFIITELIRGSSLHDVVCRKSTNLPVKSNFALHTTIPFKTKISFLLDVIRGVIYLHKMSPPVLHRDLKPSNILIDQIGQVAKVCDFGTARSENISSIMYVICWHRYVYGTGSNC</sequence>
<keyword evidence="2" id="KW-0547">Nucleotide-binding</keyword>
<dbReference type="EMBL" id="JAOPGA020000797">
    <property type="protein sequence ID" value="KAL0481840.1"/>
    <property type="molecule type" value="Genomic_DNA"/>
</dbReference>
<keyword evidence="4" id="KW-0067">ATP-binding</keyword>
<dbReference type="InterPro" id="IPR000719">
    <property type="entry name" value="Prot_kinase_dom"/>
</dbReference>
<evidence type="ECO:0000256" key="1">
    <source>
        <dbReference type="ARBA" id="ARBA00022679"/>
    </source>
</evidence>
<name>A0AAW2YXI1_9EUKA</name>
<dbReference type="GO" id="GO:0005524">
    <property type="term" value="F:ATP binding"/>
    <property type="evidence" value="ECO:0007669"/>
    <property type="project" value="UniProtKB-KW"/>
</dbReference>
<comment type="catalytic activity">
    <reaction evidence="6">
        <text>L-seryl-[protein] + ATP = O-phospho-L-seryl-[protein] + ADP + H(+)</text>
        <dbReference type="Rhea" id="RHEA:17989"/>
        <dbReference type="Rhea" id="RHEA-COMP:9863"/>
        <dbReference type="Rhea" id="RHEA-COMP:11604"/>
        <dbReference type="ChEBI" id="CHEBI:15378"/>
        <dbReference type="ChEBI" id="CHEBI:29999"/>
        <dbReference type="ChEBI" id="CHEBI:30616"/>
        <dbReference type="ChEBI" id="CHEBI:83421"/>
        <dbReference type="ChEBI" id="CHEBI:456216"/>
        <dbReference type="EC" id="2.7.11.1"/>
    </reaction>
</comment>
<evidence type="ECO:0000256" key="3">
    <source>
        <dbReference type="ARBA" id="ARBA00022777"/>
    </source>
</evidence>
<dbReference type="Gene3D" id="3.30.200.20">
    <property type="entry name" value="Phosphorylase Kinase, domain 1"/>
    <property type="match status" value="1"/>
</dbReference>
<dbReference type="Gene3D" id="1.10.510.10">
    <property type="entry name" value="Transferase(Phosphotransferase) domain 1"/>
    <property type="match status" value="1"/>
</dbReference>
<dbReference type="PIRSF" id="PIRSF000654">
    <property type="entry name" value="Integrin-linked_kinase"/>
    <property type="match status" value="1"/>
</dbReference>
<keyword evidence="1" id="KW-0808">Transferase</keyword>
<comment type="caution">
    <text evidence="8">The sequence shown here is derived from an EMBL/GenBank/DDBJ whole genome shotgun (WGS) entry which is preliminary data.</text>
</comment>
<dbReference type="Pfam" id="PF07714">
    <property type="entry name" value="PK_Tyr_Ser-Thr"/>
    <property type="match status" value="1"/>
</dbReference>
<comment type="catalytic activity">
    <reaction evidence="5">
        <text>L-threonyl-[protein] + ATP = O-phospho-L-threonyl-[protein] + ADP + H(+)</text>
        <dbReference type="Rhea" id="RHEA:46608"/>
        <dbReference type="Rhea" id="RHEA-COMP:11060"/>
        <dbReference type="Rhea" id="RHEA-COMP:11605"/>
        <dbReference type="ChEBI" id="CHEBI:15378"/>
        <dbReference type="ChEBI" id="CHEBI:30013"/>
        <dbReference type="ChEBI" id="CHEBI:30616"/>
        <dbReference type="ChEBI" id="CHEBI:61977"/>
        <dbReference type="ChEBI" id="CHEBI:456216"/>
        <dbReference type="EC" id="2.7.11.1"/>
    </reaction>
</comment>
<gene>
    <name evidence="8" type="ORF">AKO1_011346</name>
</gene>
<dbReference type="SMART" id="SM00220">
    <property type="entry name" value="S_TKc"/>
    <property type="match status" value="1"/>
</dbReference>
<evidence type="ECO:0000313" key="8">
    <source>
        <dbReference type="EMBL" id="KAL0481840.1"/>
    </source>
</evidence>
<dbReference type="PROSITE" id="PS00108">
    <property type="entry name" value="PROTEIN_KINASE_ST"/>
    <property type="match status" value="1"/>
</dbReference>
<dbReference type="AlphaFoldDB" id="A0AAW2YXI1"/>
<keyword evidence="9" id="KW-1185">Reference proteome</keyword>
<dbReference type="PROSITE" id="PS50011">
    <property type="entry name" value="PROTEIN_KINASE_DOM"/>
    <property type="match status" value="1"/>
</dbReference>
<dbReference type="GO" id="GO:0004674">
    <property type="term" value="F:protein serine/threonine kinase activity"/>
    <property type="evidence" value="ECO:0007669"/>
    <property type="project" value="UniProtKB-KW"/>
</dbReference>
<keyword evidence="8" id="KW-0723">Serine/threonine-protein kinase</keyword>
<protein>
    <submittedName>
        <fullName evidence="8">Serine/threonine protein kinase/receptor</fullName>
    </submittedName>
</protein>
<organism evidence="8 9">
    <name type="scientific">Acrasis kona</name>
    <dbReference type="NCBI Taxonomy" id="1008807"/>
    <lineage>
        <taxon>Eukaryota</taxon>
        <taxon>Discoba</taxon>
        <taxon>Heterolobosea</taxon>
        <taxon>Tetramitia</taxon>
        <taxon>Eutetramitia</taxon>
        <taxon>Acrasidae</taxon>
        <taxon>Acrasis</taxon>
    </lineage>
</organism>
<dbReference type="SUPFAM" id="SSF56112">
    <property type="entry name" value="Protein kinase-like (PK-like)"/>
    <property type="match status" value="1"/>
</dbReference>
<dbReference type="Proteomes" id="UP001431209">
    <property type="component" value="Unassembled WGS sequence"/>
</dbReference>
<evidence type="ECO:0000313" key="9">
    <source>
        <dbReference type="Proteomes" id="UP001431209"/>
    </source>
</evidence>